<reference evidence="2" key="1">
    <citation type="submission" date="2023-02" db="EMBL/GenBank/DDBJ databases">
        <title>Identification and recombinant expression of a fungal hydrolase from Papiliotrema laurentii that hydrolyzes apple cutin and clears colloidal polyester polyurethane.</title>
        <authorList>
            <consortium name="DOE Joint Genome Institute"/>
            <person name="Roman V.A."/>
            <person name="Bojanowski C."/>
            <person name="Crable B.R."/>
            <person name="Wagner D.N."/>
            <person name="Hung C.S."/>
            <person name="Nadeau L.J."/>
            <person name="Schratz L."/>
            <person name="Haridas S."/>
            <person name="Pangilinan J."/>
            <person name="Lipzen A."/>
            <person name="Na H."/>
            <person name="Yan M."/>
            <person name="Ng V."/>
            <person name="Grigoriev I.V."/>
            <person name="Spatafora J.W."/>
            <person name="Barlow D."/>
            <person name="Biffinger J."/>
            <person name="Kelley-Loughnane N."/>
            <person name="Varaljay V.A."/>
            <person name="Crookes-Goodson W.J."/>
        </authorList>
    </citation>
    <scope>NUCLEOTIDE SEQUENCE</scope>
    <source>
        <strain evidence="2">5307AH</strain>
    </source>
</reference>
<feature type="region of interest" description="Disordered" evidence="1">
    <location>
        <begin position="24"/>
        <end position="52"/>
    </location>
</feature>
<protein>
    <submittedName>
        <fullName evidence="2">Uncharacterized protein</fullName>
    </submittedName>
</protein>
<sequence>MNYLDIIAHGSLVLFATPVPPKPAHHRSFSSDSTTTPPLSPHSAPGTPAILPRPGPVEVSILNLMSSDTDCAYYLLTHVLEHASVFHPNAASLSGEASADPLSGVAKEALVEAEVMAWREVDKGKMFTRNLGEWYATHSQGISEDQLRDLATTWGVEWKGDKGRSPTEDKQLGGRGEHRVSIGVPA</sequence>
<evidence type="ECO:0000313" key="2">
    <source>
        <dbReference type="EMBL" id="KAK1925747.1"/>
    </source>
</evidence>
<organism evidence="2 3">
    <name type="scientific">Papiliotrema laurentii</name>
    <name type="common">Cryptococcus laurentii</name>
    <dbReference type="NCBI Taxonomy" id="5418"/>
    <lineage>
        <taxon>Eukaryota</taxon>
        <taxon>Fungi</taxon>
        <taxon>Dikarya</taxon>
        <taxon>Basidiomycota</taxon>
        <taxon>Agaricomycotina</taxon>
        <taxon>Tremellomycetes</taxon>
        <taxon>Tremellales</taxon>
        <taxon>Rhynchogastremaceae</taxon>
        <taxon>Papiliotrema</taxon>
    </lineage>
</organism>
<feature type="compositionally biased region" description="Basic and acidic residues" evidence="1">
    <location>
        <begin position="158"/>
        <end position="180"/>
    </location>
</feature>
<feature type="region of interest" description="Disordered" evidence="1">
    <location>
        <begin position="158"/>
        <end position="186"/>
    </location>
</feature>
<dbReference type="EMBL" id="JAODAN010000003">
    <property type="protein sequence ID" value="KAK1925747.1"/>
    <property type="molecule type" value="Genomic_DNA"/>
</dbReference>
<proteinExistence type="predicted"/>
<evidence type="ECO:0000256" key="1">
    <source>
        <dbReference type="SAM" id="MobiDB-lite"/>
    </source>
</evidence>
<comment type="caution">
    <text evidence="2">The sequence shown here is derived from an EMBL/GenBank/DDBJ whole genome shotgun (WGS) entry which is preliminary data.</text>
</comment>
<feature type="compositionally biased region" description="Low complexity" evidence="1">
    <location>
        <begin position="30"/>
        <end position="45"/>
    </location>
</feature>
<dbReference type="Proteomes" id="UP001182556">
    <property type="component" value="Unassembled WGS sequence"/>
</dbReference>
<keyword evidence="3" id="KW-1185">Reference proteome</keyword>
<accession>A0AAD9L7Q3</accession>
<gene>
    <name evidence="2" type="ORF">DB88DRAFT_209844</name>
</gene>
<name>A0AAD9L7Q3_PAPLA</name>
<evidence type="ECO:0000313" key="3">
    <source>
        <dbReference type="Proteomes" id="UP001182556"/>
    </source>
</evidence>
<dbReference type="AlphaFoldDB" id="A0AAD9L7Q3"/>